<sequence length="78" mass="8748">MTLNVIQTPRLPFGVDAVSILNADDSVTILVAEWLSPLKMHKAVVHEIVHILRADFWSNKDATQLEKEARLETSVPID</sequence>
<protein>
    <submittedName>
        <fullName evidence="1">Uncharacterized protein</fullName>
    </submittedName>
</protein>
<evidence type="ECO:0000313" key="1">
    <source>
        <dbReference type="EMBL" id="MBS5519589.1"/>
    </source>
</evidence>
<dbReference type="AlphaFoldDB" id="A0A943I282"/>
<dbReference type="Proteomes" id="UP000754226">
    <property type="component" value="Unassembled WGS sequence"/>
</dbReference>
<accession>A0A943I282</accession>
<gene>
    <name evidence="1" type="ORF">KHX13_04550</name>
</gene>
<reference evidence="1" key="1">
    <citation type="submission" date="2021-02" db="EMBL/GenBank/DDBJ databases">
        <title>Infant gut strain persistence is associated with maternal origin, phylogeny, and functional potential including surface adhesion and iron acquisition.</title>
        <authorList>
            <person name="Lou Y.C."/>
        </authorList>
    </citation>
    <scope>NUCLEOTIDE SEQUENCE</scope>
    <source>
        <strain evidence="1">L3_106_000M1_dasL3_106_000M1_concoct_15</strain>
    </source>
</reference>
<organism evidence="1 2">
    <name type="scientific">Acidaminococcus intestini</name>
    <dbReference type="NCBI Taxonomy" id="187327"/>
    <lineage>
        <taxon>Bacteria</taxon>
        <taxon>Bacillati</taxon>
        <taxon>Bacillota</taxon>
        <taxon>Negativicutes</taxon>
        <taxon>Acidaminococcales</taxon>
        <taxon>Acidaminococcaceae</taxon>
        <taxon>Acidaminococcus</taxon>
    </lineage>
</organism>
<dbReference type="EMBL" id="JAGZCZ010000005">
    <property type="protein sequence ID" value="MBS5519589.1"/>
    <property type="molecule type" value="Genomic_DNA"/>
</dbReference>
<evidence type="ECO:0000313" key="2">
    <source>
        <dbReference type="Proteomes" id="UP000754226"/>
    </source>
</evidence>
<name>A0A943I282_9FIRM</name>
<comment type="caution">
    <text evidence="1">The sequence shown here is derived from an EMBL/GenBank/DDBJ whole genome shotgun (WGS) entry which is preliminary data.</text>
</comment>
<proteinExistence type="predicted"/>